<dbReference type="GO" id="GO:0005737">
    <property type="term" value="C:cytoplasm"/>
    <property type="evidence" value="ECO:0007669"/>
    <property type="project" value="UniProtKB-ARBA"/>
</dbReference>
<evidence type="ECO:0000256" key="7">
    <source>
        <dbReference type="SAM" id="MobiDB-lite"/>
    </source>
</evidence>
<dbReference type="PROSITE" id="PS50909">
    <property type="entry name" value="GAT"/>
    <property type="match status" value="1"/>
</dbReference>
<dbReference type="FunFam" id="1.25.40.90:FF:000028">
    <property type="entry name" value="TOM1-like protein 2"/>
    <property type="match status" value="1"/>
</dbReference>
<dbReference type="Pfam" id="PF00790">
    <property type="entry name" value="VHS"/>
    <property type="match status" value="1"/>
</dbReference>
<dbReference type="SUPFAM" id="SSF54518">
    <property type="entry name" value="Tubby C-terminal domain-like"/>
    <property type="match status" value="1"/>
</dbReference>
<keyword evidence="6" id="KW-0472">Membrane</keyword>
<feature type="region of interest" description="Disordered" evidence="7">
    <location>
        <begin position="681"/>
        <end position="726"/>
    </location>
</feature>
<dbReference type="InterPro" id="IPR025659">
    <property type="entry name" value="Tubby-like_C"/>
</dbReference>
<feature type="compositionally biased region" description="Low complexity" evidence="7">
    <location>
        <begin position="816"/>
        <end position="830"/>
    </location>
</feature>
<feature type="compositionally biased region" description="Low complexity" evidence="7">
    <location>
        <begin position="622"/>
        <end position="632"/>
    </location>
</feature>
<evidence type="ECO:0000256" key="2">
    <source>
        <dbReference type="ARBA" id="ARBA00005437"/>
    </source>
</evidence>
<protein>
    <recommendedName>
        <fullName evidence="12">VHS domain-containing protein</fullName>
    </recommendedName>
</protein>
<evidence type="ECO:0000313" key="10">
    <source>
        <dbReference type="EMBL" id="KAE8099071.1"/>
    </source>
</evidence>
<dbReference type="SUPFAM" id="SSF48464">
    <property type="entry name" value="ENTH/VHS domain"/>
    <property type="match status" value="1"/>
</dbReference>
<feature type="compositionally biased region" description="Acidic residues" evidence="7">
    <location>
        <begin position="542"/>
        <end position="551"/>
    </location>
</feature>
<evidence type="ECO:0000313" key="11">
    <source>
        <dbReference type="Proteomes" id="UP000327013"/>
    </source>
</evidence>
<dbReference type="Pfam" id="PF03127">
    <property type="entry name" value="GAT"/>
    <property type="match status" value="1"/>
</dbReference>
<keyword evidence="5" id="KW-0653">Protein transport</keyword>
<dbReference type="InterPro" id="IPR008942">
    <property type="entry name" value="ENTH_VHS"/>
</dbReference>
<feature type="compositionally biased region" description="Low complexity" evidence="7">
    <location>
        <begin position="681"/>
        <end position="711"/>
    </location>
</feature>
<dbReference type="AlphaFoldDB" id="A0A5N6RI55"/>
<dbReference type="PROSITE" id="PS50179">
    <property type="entry name" value="VHS"/>
    <property type="match status" value="1"/>
</dbReference>
<feature type="compositionally biased region" description="Polar residues" evidence="7">
    <location>
        <begin position="561"/>
        <end position="575"/>
    </location>
</feature>
<dbReference type="PANTHER" id="PTHR45898:SF2">
    <property type="entry name" value="TOM1-LIKE PROTEIN 6"/>
    <property type="match status" value="1"/>
</dbReference>
<dbReference type="InterPro" id="IPR007612">
    <property type="entry name" value="LOR"/>
</dbReference>
<feature type="region of interest" description="Disordered" evidence="7">
    <location>
        <begin position="809"/>
        <end position="836"/>
    </location>
</feature>
<evidence type="ECO:0000256" key="5">
    <source>
        <dbReference type="ARBA" id="ARBA00022927"/>
    </source>
</evidence>
<feature type="region of interest" description="Disordered" evidence="7">
    <location>
        <begin position="490"/>
        <end position="583"/>
    </location>
</feature>
<comment type="similarity">
    <text evidence="3">Belongs to the TOM1 family.</text>
</comment>
<dbReference type="CDD" id="cd14231">
    <property type="entry name" value="GAT_GGA-like_plant"/>
    <property type="match status" value="1"/>
</dbReference>
<proteinExistence type="inferred from homology"/>
<feature type="compositionally biased region" description="Polar residues" evidence="7">
    <location>
        <begin position="633"/>
        <end position="659"/>
    </location>
</feature>
<dbReference type="InterPro" id="IPR004152">
    <property type="entry name" value="GAT_dom"/>
</dbReference>
<evidence type="ECO:0008006" key="12">
    <source>
        <dbReference type="Google" id="ProtNLM"/>
    </source>
</evidence>
<dbReference type="Proteomes" id="UP000327013">
    <property type="component" value="Chromosome 7"/>
</dbReference>
<accession>A0A5N6RI55</accession>
<keyword evidence="4" id="KW-0813">Transport</keyword>
<evidence type="ECO:0000256" key="3">
    <source>
        <dbReference type="ARBA" id="ARBA00007708"/>
    </source>
</evidence>
<organism evidence="10 11">
    <name type="scientific">Carpinus fangiana</name>
    <dbReference type="NCBI Taxonomy" id="176857"/>
    <lineage>
        <taxon>Eukaryota</taxon>
        <taxon>Viridiplantae</taxon>
        <taxon>Streptophyta</taxon>
        <taxon>Embryophyta</taxon>
        <taxon>Tracheophyta</taxon>
        <taxon>Spermatophyta</taxon>
        <taxon>Magnoliopsida</taxon>
        <taxon>eudicotyledons</taxon>
        <taxon>Gunneridae</taxon>
        <taxon>Pentapetalae</taxon>
        <taxon>rosids</taxon>
        <taxon>fabids</taxon>
        <taxon>Fagales</taxon>
        <taxon>Betulaceae</taxon>
        <taxon>Carpinus</taxon>
    </lineage>
</organism>
<comment type="subcellular location">
    <subcellularLocation>
        <location evidence="1">Membrane</location>
        <topology evidence="1">Peripheral membrane protein</topology>
    </subcellularLocation>
</comment>
<dbReference type="CDD" id="cd03561">
    <property type="entry name" value="VHS"/>
    <property type="match status" value="1"/>
</dbReference>
<evidence type="ECO:0000256" key="6">
    <source>
        <dbReference type="ARBA" id="ARBA00023136"/>
    </source>
</evidence>
<dbReference type="InterPro" id="IPR038595">
    <property type="entry name" value="LOR_sf"/>
</dbReference>
<dbReference type="EMBL" id="CM017327">
    <property type="protein sequence ID" value="KAE8099071.1"/>
    <property type="molecule type" value="Genomic_DNA"/>
</dbReference>
<dbReference type="Gene3D" id="1.25.40.90">
    <property type="match status" value="1"/>
</dbReference>
<reference evidence="10 11" key="1">
    <citation type="submission" date="2019-06" db="EMBL/GenBank/DDBJ databases">
        <title>A chromosomal-level reference genome of Carpinus fangiana (Coryloideae, Betulaceae).</title>
        <authorList>
            <person name="Yang X."/>
            <person name="Wang Z."/>
            <person name="Zhang L."/>
            <person name="Hao G."/>
            <person name="Liu J."/>
            <person name="Yang Y."/>
        </authorList>
    </citation>
    <scope>NUCLEOTIDE SEQUENCE [LARGE SCALE GENOMIC DNA]</scope>
    <source>
        <strain evidence="10">Cfa_2016G</strain>
        <tissue evidence="10">Leaf</tissue>
    </source>
</reference>
<dbReference type="Pfam" id="PF04525">
    <property type="entry name" value="LOR"/>
    <property type="match status" value="1"/>
</dbReference>
<dbReference type="GO" id="GO:0035091">
    <property type="term" value="F:phosphatidylinositol binding"/>
    <property type="evidence" value="ECO:0007669"/>
    <property type="project" value="InterPro"/>
</dbReference>
<dbReference type="InterPro" id="IPR038425">
    <property type="entry name" value="GAT_sf"/>
</dbReference>
<feature type="domain" description="VHS" evidence="8">
    <location>
        <begin position="227"/>
        <end position="356"/>
    </location>
</feature>
<dbReference type="SMART" id="SM00288">
    <property type="entry name" value="VHS"/>
    <property type="match status" value="1"/>
</dbReference>
<sequence length="836" mass="92030">MSKAPAPTPAPNAKFDSPVPIIGPHYCVPHEVNLAIVRKVLNVTSGNFEVTDVNGTVIFKVNQRILSLHGHRVLFDGIGNPVVTIRDKIVSAHDRWKVYRGDSVEQSDLIFSVKRTSIVQLRTKLHVFLANNTTEDACDFRVEANFSESSCVVYVGQSSSKVAKMEKNKTVKSVLFGKDHLKMTIDPNIDYGFIVALIMILDAIPSQLATAHSVISGMRLVMAVDKATSDLLMSPDWTMNIDICDSVNSHHWQAKDVVKAVKKRLQHKNPKVQLLSLTLLETMVKNCGDYVHFQIAEKKILEEMIKIVKKKTDMQVREKILVLLDSWQEAFGGPGGKYPQYYMAYEELRRSGVEFPKRSVDASPIFTPPVTHPTLNLAQPGYGMPSNSSRRLDETMATEIESLSLSSMDSMRNIMELLSDMLQAVNPSDRAAIRDEVIVDLVNRCRSNQKKLMQMLTTTGDEELLGQGLELNDSLQSLLAKHDAIASGSPLPTLLTNSSPQPTEARLSSPKPSEVVNSHPRDSSLRPNAIQPTLAITRAQLVEEEEEEDEFAQLARRHSKTQPMPFQSTGTTEGQSSMDASSTSSAAPLALALALPDPPSAIRTTKEQEMIDLLSITLSTAPASPHAPHTPLVSNQNMHQIPVSPSAQGYPYGSQTYPGNQGQVPYNSYVVPWAQPQQLQPQSFQQVQSQPQSQPQVQPQLQPQSFHQFQPQPQPQPQLQPQLQPQSFHQFQPQSFQQNHVSATYTPTQGARPLQHYNSFPFKGINGSAVHGDPRVSAGPKYPSPAAGPKPFVPTYRLFEDLNVFGNVDGKLKTTSSGASSSLSGSPGQSMVGGRK</sequence>
<dbReference type="SUPFAM" id="SSF89009">
    <property type="entry name" value="GAT-like domain"/>
    <property type="match status" value="1"/>
</dbReference>
<dbReference type="Gene3D" id="1.20.58.160">
    <property type="match status" value="1"/>
</dbReference>
<dbReference type="OrthoDB" id="2018246at2759"/>
<evidence type="ECO:0000256" key="1">
    <source>
        <dbReference type="ARBA" id="ARBA00004170"/>
    </source>
</evidence>
<feature type="domain" description="GAT" evidence="9">
    <location>
        <begin position="399"/>
        <end position="487"/>
    </location>
</feature>
<evidence type="ECO:0000259" key="9">
    <source>
        <dbReference type="PROSITE" id="PS50909"/>
    </source>
</evidence>
<dbReference type="InterPro" id="IPR044836">
    <property type="entry name" value="TOL_plant"/>
</dbReference>
<feature type="region of interest" description="Disordered" evidence="7">
    <location>
        <begin position="622"/>
        <end position="659"/>
    </location>
</feature>
<evidence type="ECO:0000256" key="4">
    <source>
        <dbReference type="ARBA" id="ARBA00022448"/>
    </source>
</evidence>
<evidence type="ECO:0000259" key="8">
    <source>
        <dbReference type="PROSITE" id="PS50179"/>
    </source>
</evidence>
<dbReference type="InterPro" id="IPR002014">
    <property type="entry name" value="VHS_dom"/>
</dbReference>
<dbReference type="Gene3D" id="2.40.160.200">
    <property type="entry name" value="LURP1-related"/>
    <property type="match status" value="1"/>
</dbReference>
<gene>
    <name evidence="10" type="ORF">FH972_017081</name>
</gene>
<name>A0A5N6RI55_9ROSI</name>
<dbReference type="GO" id="GO:0016020">
    <property type="term" value="C:membrane"/>
    <property type="evidence" value="ECO:0007669"/>
    <property type="project" value="UniProtKB-SubCell"/>
</dbReference>
<dbReference type="GO" id="GO:0043130">
    <property type="term" value="F:ubiquitin binding"/>
    <property type="evidence" value="ECO:0007669"/>
    <property type="project" value="InterPro"/>
</dbReference>
<dbReference type="PANTHER" id="PTHR45898">
    <property type="entry name" value="TOM1-LIKE PROTEIN"/>
    <property type="match status" value="1"/>
</dbReference>
<keyword evidence="11" id="KW-1185">Reference proteome</keyword>
<comment type="similarity">
    <text evidence="2">Belongs to the LOR family.</text>
</comment>
<dbReference type="GO" id="GO:0043328">
    <property type="term" value="P:protein transport to vacuole involved in ubiquitin-dependent protein catabolic process via the multivesicular body sorting pathway"/>
    <property type="evidence" value="ECO:0007669"/>
    <property type="project" value="InterPro"/>
</dbReference>